<organism evidence="1 2">
    <name type="scientific">Trifolium medium</name>
    <dbReference type="NCBI Taxonomy" id="97028"/>
    <lineage>
        <taxon>Eukaryota</taxon>
        <taxon>Viridiplantae</taxon>
        <taxon>Streptophyta</taxon>
        <taxon>Embryophyta</taxon>
        <taxon>Tracheophyta</taxon>
        <taxon>Spermatophyta</taxon>
        <taxon>Magnoliopsida</taxon>
        <taxon>eudicotyledons</taxon>
        <taxon>Gunneridae</taxon>
        <taxon>Pentapetalae</taxon>
        <taxon>rosids</taxon>
        <taxon>fabids</taxon>
        <taxon>Fabales</taxon>
        <taxon>Fabaceae</taxon>
        <taxon>Papilionoideae</taxon>
        <taxon>50 kb inversion clade</taxon>
        <taxon>NPAAA clade</taxon>
        <taxon>Hologalegina</taxon>
        <taxon>IRL clade</taxon>
        <taxon>Trifolieae</taxon>
        <taxon>Trifolium</taxon>
    </lineage>
</organism>
<evidence type="ECO:0000313" key="2">
    <source>
        <dbReference type="Proteomes" id="UP000265520"/>
    </source>
</evidence>
<protein>
    <submittedName>
        <fullName evidence="1">Uncharacterized protein</fullName>
    </submittedName>
</protein>
<comment type="caution">
    <text evidence="1">The sequence shown here is derived from an EMBL/GenBank/DDBJ whole genome shotgun (WGS) entry which is preliminary data.</text>
</comment>
<accession>A0A392UWV4</accession>
<sequence>MLSHNLSSQLHCVYKLSSLTHTQNIVRAAGCDEDDVADDFVTLNLLLCCNLVVSTPPFHPMCTV</sequence>
<keyword evidence="2" id="KW-1185">Reference proteome</keyword>
<name>A0A392UWV4_9FABA</name>
<dbReference type="EMBL" id="LXQA010955881">
    <property type="protein sequence ID" value="MCI78660.1"/>
    <property type="molecule type" value="Genomic_DNA"/>
</dbReference>
<evidence type="ECO:0000313" key="1">
    <source>
        <dbReference type="EMBL" id="MCI78660.1"/>
    </source>
</evidence>
<dbReference type="Proteomes" id="UP000265520">
    <property type="component" value="Unassembled WGS sequence"/>
</dbReference>
<gene>
    <name evidence="1" type="ORF">A2U01_0099931</name>
</gene>
<feature type="non-terminal residue" evidence="1">
    <location>
        <position position="64"/>
    </location>
</feature>
<dbReference type="AlphaFoldDB" id="A0A392UWV4"/>
<reference evidence="1 2" key="1">
    <citation type="journal article" date="2018" name="Front. Plant Sci.">
        <title>Red Clover (Trifolium pratense) and Zigzag Clover (T. medium) - A Picture of Genomic Similarities and Differences.</title>
        <authorList>
            <person name="Dluhosova J."/>
            <person name="Istvanek J."/>
            <person name="Nedelnik J."/>
            <person name="Repkova J."/>
        </authorList>
    </citation>
    <scope>NUCLEOTIDE SEQUENCE [LARGE SCALE GENOMIC DNA]</scope>
    <source>
        <strain evidence="2">cv. 10/8</strain>
        <tissue evidence="1">Leaf</tissue>
    </source>
</reference>
<proteinExistence type="predicted"/>